<dbReference type="InterPro" id="IPR000192">
    <property type="entry name" value="Aminotrans_V_dom"/>
</dbReference>
<gene>
    <name evidence="8" type="ORF">GH741_09110</name>
</gene>
<keyword evidence="8" id="KW-0808">Transferase</keyword>
<accession>A0A6A8DAR6</accession>
<dbReference type="RefSeq" id="WP_153736489.1">
    <property type="nucleotide sequence ID" value="NZ_WJNG01000007.1"/>
</dbReference>
<keyword evidence="3" id="KW-0479">Metal-binding</keyword>
<protein>
    <submittedName>
        <fullName evidence="8">Aminotransferase class V-fold PLP-dependent enzyme</fullName>
    </submittedName>
</protein>
<evidence type="ECO:0000256" key="2">
    <source>
        <dbReference type="ARBA" id="ARBA00006490"/>
    </source>
</evidence>
<dbReference type="OrthoDB" id="9808002at2"/>
<comment type="caution">
    <text evidence="8">The sequence shown here is derived from an EMBL/GenBank/DDBJ whole genome shotgun (WGS) entry which is preliminary data.</text>
</comment>
<dbReference type="PANTHER" id="PTHR11601:SF50">
    <property type="entry name" value="CYSTEINE DESULFURASE ISCS 2-RELATED"/>
    <property type="match status" value="1"/>
</dbReference>
<sequence>MIYLDNSATTKPLPEVLESFRQVSEKYYGNPSSIHRFGADAERLLLKAKQQAAQLMDVKAEELVFTSGGTEGNNLAVKGIAFAHQNRGRHIITSQIEHPSVIEACKSLEKLGFQVTYLPVNSDGVVEINDVKEAINDQTILISIMHVNNEIGSVQPILEIGAIAKLYPKLFFHVDDVQGFGKVKLPLINSGIDLCTISGHKIHGLKGTGLLYIKRNTTIFPLFHGGAQEGDFRSGTENVAGAVSLVKAMRLIIEKQRTQLDDMKTTTQLLRNCLEQIEGVVVNTPRQHSPNIINISVPGYKPEVVIHALSEKDIYISTKSACSSKKPDESAVLSACGFNKKISESALRISLDYDNTEDEVFTFCHSLSEVLQQLSEVMG</sequence>
<feature type="domain" description="Aminotransferase class V" evidence="7">
    <location>
        <begin position="2"/>
        <end position="360"/>
    </location>
</feature>
<evidence type="ECO:0000256" key="6">
    <source>
        <dbReference type="ARBA" id="ARBA00023014"/>
    </source>
</evidence>
<keyword evidence="8" id="KW-0032">Aminotransferase</keyword>
<dbReference type="Gene3D" id="3.40.640.10">
    <property type="entry name" value="Type I PLP-dependent aspartate aminotransferase-like (Major domain)"/>
    <property type="match status" value="1"/>
</dbReference>
<reference evidence="8" key="1">
    <citation type="submission" date="2019-11" db="EMBL/GenBank/DDBJ databases">
        <authorList>
            <person name="Li J."/>
        </authorList>
    </citation>
    <scope>NUCLEOTIDE SEQUENCE</scope>
    <source>
        <strain evidence="8">B6B</strain>
    </source>
</reference>
<comment type="cofactor">
    <cofactor evidence="1">
        <name>pyridoxal 5'-phosphate</name>
        <dbReference type="ChEBI" id="CHEBI:597326"/>
    </cofactor>
</comment>
<evidence type="ECO:0000256" key="4">
    <source>
        <dbReference type="ARBA" id="ARBA00022898"/>
    </source>
</evidence>
<dbReference type="InterPro" id="IPR016454">
    <property type="entry name" value="Cysteine_dSase"/>
</dbReference>
<dbReference type="GO" id="GO:0051536">
    <property type="term" value="F:iron-sulfur cluster binding"/>
    <property type="evidence" value="ECO:0007669"/>
    <property type="project" value="UniProtKB-KW"/>
</dbReference>
<dbReference type="PANTHER" id="PTHR11601">
    <property type="entry name" value="CYSTEINE DESULFURYLASE FAMILY MEMBER"/>
    <property type="match status" value="1"/>
</dbReference>
<dbReference type="Pfam" id="PF00266">
    <property type="entry name" value="Aminotran_5"/>
    <property type="match status" value="1"/>
</dbReference>
<keyword evidence="9" id="KW-1185">Reference proteome</keyword>
<dbReference type="GO" id="GO:0031071">
    <property type="term" value="F:cysteine desulfurase activity"/>
    <property type="evidence" value="ECO:0007669"/>
    <property type="project" value="UniProtKB-ARBA"/>
</dbReference>
<evidence type="ECO:0000313" key="9">
    <source>
        <dbReference type="Proteomes" id="UP000799092"/>
    </source>
</evidence>
<dbReference type="GO" id="GO:0008483">
    <property type="term" value="F:transaminase activity"/>
    <property type="evidence" value="ECO:0007669"/>
    <property type="project" value="UniProtKB-KW"/>
</dbReference>
<proteinExistence type="inferred from homology"/>
<dbReference type="EMBL" id="WJNG01000007">
    <property type="protein sequence ID" value="MRH42843.1"/>
    <property type="molecule type" value="Genomic_DNA"/>
</dbReference>
<dbReference type="Proteomes" id="UP000799092">
    <property type="component" value="Unassembled WGS sequence"/>
</dbReference>
<dbReference type="InterPro" id="IPR015422">
    <property type="entry name" value="PyrdxlP-dep_Trfase_small"/>
</dbReference>
<keyword evidence="5" id="KW-0408">Iron</keyword>
<evidence type="ECO:0000256" key="1">
    <source>
        <dbReference type="ARBA" id="ARBA00001933"/>
    </source>
</evidence>
<comment type="similarity">
    <text evidence="2">Belongs to the class-V pyridoxal-phosphate-dependent aminotransferase family. NifS/IscS subfamily.</text>
</comment>
<dbReference type="AlphaFoldDB" id="A0A6A8DAR6"/>
<keyword evidence="4" id="KW-0663">Pyridoxal phosphate</keyword>
<evidence type="ECO:0000313" key="8">
    <source>
        <dbReference type="EMBL" id="MRH42843.1"/>
    </source>
</evidence>
<keyword evidence="6" id="KW-0411">Iron-sulfur</keyword>
<dbReference type="InterPro" id="IPR015421">
    <property type="entry name" value="PyrdxlP-dep_Trfase_major"/>
</dbReference>
<dbReference type="InterPro" id="IPR015424">
    <property type="entry name" value="PyrdxlP-dep_Trfase"/>
</dbReference>
<dbReference type="GO" id="GO:0046872">
    <property type="term" value="F:metal ion binding"/>
    <property type="evidence" value="ECO:0007669"/>
    <property type="project" value="UniProtKB-KW"/>
</dbReference>
<name>A0A6A8DAR6_9BACI</name>
<evidence type="ECO:0000256" key="5">
    <source>
        <dbReference type="ARBA" id="ARBA00023004"/>
    </source>
</evidence>
<dbReference type="Gene3D" id="3.90.1150.10">
    <property type="entry name" value="Aspartate Aminotransferase, domain 1"/>
    <property type="match status" value="1"/>
</dbReference>
<dbReference type="FunFam" id="3.40.640.10:FF:000084">
    <property type="entry name" value="IscS-like cysteine desulfurase"/>
    <property type="match status" value="1"/>
</dbReference>
<dbReference type="SUPFAM" id="SSF53383">
    <property type="entry name" value="PLP-dependent transferases"/>
    <property type="match status" value="1"/>
</dbReference>
<dbReference type="PIRSF" id="PIRSF005572">
    <property type="entry name" value="NifS"/>
    <property type="match status" value="1"/>
</dbReference>
<organism evidence="8 9">
    <name type="scientific">Aquibacillus halophilus</name>
    <dbReference type="NCBI Taxonomy" id="930132"/>
    <lineage>
        <taxon>Bacteria</taxon>
        <taxon>Bacillati</taxon>
        <taxon>Bacillota</taxon>
        <taxon>Bacilli</taxon>
        <taxon>Bacillales</taxon>
        <taxon>Bacillaceae</taxon>
        <taxon>Aquibacillus</taxon>
    </lineage>
</organism>
<evidence type="ECO:0000259" key="7">
    <source>
        <dbReference type="Pfam" id="PF00266"/>
    </source>
</evidence>
<evidence type="ECO:0000256" key="3">
    <source>
        <dbReference type="ARBA" id="ARBA00022723"/>
    </source>
</evidence>